<evidence type="ECO:0000256" key="5">
    <source>
        <dbReference type="SAM" id="Phobius"/>
    </source>
</evidence>
<keyword evidence="8" id="KW-1185">Reference proteome</keyword>
<gene>
    <name evidence="7" type="ORF">GCM10022377_00630</name>
</gene>
<feature type="region of interest" description="Disordered" evidence="4">
    <location>
        <begin position="161"/>
        <end position="184"/>
    </location>
</feature>
<dbReference type="Proteomes" id="UP001501536">
    <property type="component" value="Unassembled WGS sequence"/>
</dbReference>
<dbReference type="PANTHER" id="PTHR22683:SF1">
    <property type="entry name" value="TYPE VII SECRETION SYSTEM PROTEIN ESSC"/>
    <property type="match status" value="1"/>
</dbReference>
<keyword evidence="5" id="KW-0472">Membrane</keyword>
<dbReference type="PANTHER" id="PTHR22683">
    <property type="entry name" value="SPORULATION PROTEIN RELATED"/>
    <property type="match status" value="1"/>
</dbReference>
<dbReference type="Gene3D" id="3.40.50.300">
    <property type="entry name" value="P-loop containing nucleotide triphosphate hydrolases"/>
    <property type="match status" value="2"/>
</dbReference>
<dbReference type="PROSITE" id="PS50901">
    <property type="entry name" value="FTSK"/>
    <property type="match status" value="1"/>
</dbReference>
<proteinExistence type="predicted"/>
<dbReference type="Pfam" id="PF01580">
    <property type="entry name" value="FtsK_SpoIIIE"/>
    <property type="match status" value="1"/>
</dbReference>
<feature type="binding site" evidence="3">
    <location>
        <begin position="590"/>
        <end position="597"/>
    </location>
    <ligand>
        <name>ATP</name>
        <dbReference type="ChEBI" id="CHEBI:30616"/>
    </ligand>
</feature>
<protein>
    <recommendedName>
        <fullName evidence="6">FtsK domain-containing protein</fullName>
    </recommendedName>
</protein>
<feature type="domain" description="FtsK" evidence="6">
    <location>
        <begin position="572"/>
        <end position="765"/>
    </location>
</feature>
<evidence type="ECO:0000256" key="1">
    <source>
        <dbReference type="ARBA" id="ARBA00022741"/>
    </source>
</evidence>
<reference evidence="8" key="1">
    <citation type="journal article" date="2019" name="Int. J. Syst. Evol. Microbiol.">
        <title>The Global Catalogue of Microorganisms (GCM) 10K type strain sequencing project: providing services to taxonomists for standard genome sequencing and annotation.</title>
        <authorList>
            <consortium name="The Broad Institute Genomics Platform"/>
            <consortium name="The Broad Institute Genome Sequencing Center for Infectious Disease"/>
            <person name="Wu L."/>
            <person name="Ma J."/>
        </authorList>
    </citation>
    <scope>NUCLEOTIDE SEQUENCE [LARGE SCALE GENOMIC DNA]</scope>
    <source>
        <strain evidence="8">JCM 16961</strain>
    </source>
</reference>
<feature type="region of interest" description="Disordered" evidence="4">
    <location>
        <begin position="468"/>
        <end position="499"/>
    </location>
</feature>
<dbReference type="InterPro" id="IPR050206">
    <property type="entry name" value="FtsK/SpoIIIE/SftA"/>
</dbReference>
<dbReference type="SMART" id="SM00382">
    <property type="entry name" value="AAA"/>
    <property type="match status" value="2"/>
</dbReference>
<keyword evidence="5" id="KW-1133">Transmembrane helix</keyword>
<organism evidence="7 8">
    <name type="scientific">Zhihengliuella alba</name>
    <dbReference type="NCBI Taxonomy" id="547018"/>
    <lineage>
        <taxon>Bacteria</taxon>
        <taxon>Bacillati</taxon>
        <taxon>Actinomycetota</taxon>
        <taxon>Actinomycetes</taxon>
        <taxon>Micrococcales</taxon>
        <taxon>Micrococcaceae</taxon>
        <taxon>Zhihengliuella</taxon>
    </lineage>
</organism>
<feature type="region of interest" description="Disordered" evidence="4">
    <location>
        <begin position="820"/>
        <end position="855"/>
    </location>
</feature>
<name>A0ABP7CPM5_9MICC</name>
<feature type="transmembrane region" description="Helical" evidence="5">
    <location>
        <begin position="217"/>
        <end position="235"/>
    </location>
</feature>
<accession>A0ABP7CPM5</accession>
<keyword evidence="1 3" id="KW-0547">Nucleotide-binding</keyword>
<feature type="transmembrane region" description="Helical" evidence="5">
    <location>
        <begin position="193"/>
        <end position="211"/>
    </location>
</feature>
<keyword evidence="5" id="KW-0812">Transmembrane</keyword>
<evidence type="ECO:0000256" key="4">
    <source>
        <dbReference type="SAM" id="MobiDB-lite"/>
    </source>
</evidence>
<dbReference type="InterPro" id="IPR002543">
    <property type="entry name" value="FtsK_dom"/>
</dbReference>
<dbReference type="CDD" id="cd01127">
    <property type="entry name" value="TrwB_TraG_TraD_VirD4"/>
    <property type="match status" value="1"/>
</dbReference>
<dbReference type="SUPFAM" id="SSF52540">
    <property type="entry name" value="P-loop containing nucleoside triphosphate hydrolases"/>
    <property type="match status" value="2"/>
</dbReference>
<evidence type="ECO:0000313" key="7">
    <source>
        <dbReference type="EMBL" id="GAA3692185.1"/>
    </source>
</evidence>
<keyword evidence="2 3" id="KW-0067">ATP-binding</keyword>
<dbReference type="InterPro" id="IPR027417">
    <property type="entry name" value="P-loop_NTPase"/>
</dbReference>
<evidence type="ECO:0000259" key="6">
    <source>
        <dbReference type="PROSITE" id="PS50901"/>
    </source>
</evidence>
<sequence>MLAHVTVAGCTDEGASSVHHFRVEAAEAPTGRMLAEALRDRGLRYALYAGALPLDELPSLDSDAPLLLTPFPRSREETHRPPSLWLVTRTGPDSGRAAPLSRGVYRIGRGTGDFPVLDPAISREGATLDVSLSGIVLTSGHGAESPVRLGQGFQLGATDLSVLAPPEPRGPSSGVWPPPAEELGEGAGKSRPWLMLTTAAAPVAIAVVLAVALGSWYFLAFSALGLLTGGIPAVAEIRRRRRLRTSLESAATRRVEDLEVACPPLGDLVLGVLAARRPTHRVVPGAESPSGLSQATPLRSVGERPAHPLPVRLGTGPVAPVVRFREGREPRALPTAPGPVVLELAPGSCGALPAAVGNAVVVRLLDLAARGDVALGVSPGCALPVELEFVPGVQCGRPSADAAVPGGAVPGRAVPGVWLVPESEHAAAAAAVADWSPGSSRAGGTAPPAVVVYDGVARPNDTWRLGAWPPGTPASADPSARGTRFAGPRTPGPTGSRSQEHWLELDGERHRLRLDGAHATTVRRFAAALAHSSPRGSRSATLPDSALWYPSESRWAASSISALRFALGQDAAGALDVDLVTDGPHLLVAGTTGSGKSELLRTIIASLIHRYAPDELALVLVDFKGGATLGAFAGEPHAHGLVTDLNEESAARFLRSLRHELRRRERILGRLGVPGYSAARTTTSGPPRAEDFLPRLLVVVDEFRVLADEIPDALPELLRIAAVGRSLGVHLVLATQRPQGVVTAEMRANINTTVCLRVLGDFDAQDLVGTTGPARLPGDRPGRGFLRRSGQDASEFQAARLSDGVLDWTLTELGSTIGAAGASSAHRGTRPCPQDSIGEPQPGTERTVPPLFSPELPLRLDPADLRRDGDGVPIALLDDIAHLRHRPLNWSAGMRRLAVVGGPQSGAQPMLGHLIDQSARLRAEHHAYVLDGSGTMTQGLEDLPRVSGWASATDPQRLAEVLDVLDEARFAAPTLIVVLSLAGWSSALAAQDFARLEETLARLARSAETRNISVIVSGDRDLTSSRFFALAEHRLLCPTGLGRETTMMWPRTVPVRSHPGRCVYIGPDTPGDGIAAQMVSPHYEGSEPGQIGHPERTPMPAPDRGAPRASLAQSRAVPLPARAARPRDTLHTRSSAGDPPRAPVSGLPLGLRSPDGAPWVWSPGRLGVVLGPARSGKSTLLRAVGALIAERRPDLDVLHCSGGGDALPRTGRPGVAPYDERRPDLVLIDDATQLDPQARLHIEQWFDAGSAVVMTARTGPQLHTGLPLAHHARQSPDGVLLCPRSPRDGEFWNWRITATGETRPGRGLVLVDGRLRSVQAFSD</sequence>
<dbReference type="EMBL" id="BAABCJ010000001">
    <property type="protein sequence ID" value="GAA3692185.1"/>
    <property type="molecule type" value="Genomic_DNA"/>
</dbReference>
<feature type="region of interest" description="Disordered" evidence="4">
    <location>
        <begin position="1082"/>
        <end position="1149"/>
    </location>
</feature>
<comment type="caution">
    <text evidence="7">The sequence shown here is derived from an EMBL/GenBank/DDBJ whole genome shotgun (WGS) entry which is preliminary data.</text>
</comment>
<dbReference type="InterPro" id="IPR003593">
    <property type="entry name" value="AAA+_ATPase"/>
</dbReference>
<dbReference type="RefSeq" id="WP_344878313.1">
    <property type="nucleotide sequence ID" value="NZ_BAABCJ010000001.1"/>
</dbReference>
<dbReference type="CDD" id="cd00060">
    <property type="entry name" value="FHA"/>
    <property type="match status" value="1"/>
</dbReference>
<evidence type="ECO:0000256" key="2">
    <source>
        <dbReference type="ARBA" id="ARBA00022840"/>
    </source>
</evidence>
<evidence type="ECO:0000256" key="3">
    <source>
        <dbReference type="PROSITE-ProRule" id="PRU00289"/>
    </source>
</evidence>
<evidence type="ECO:0000313" key="8">
    <source>
        <dbReference type="Proteomes" id="UP001501536"/>
    </source>
</evidence>